<dbReference type="GO" id="GO:0016020">
    <property type="term" value="C:membrane"/>
    <property type="evidence" value="ECO:0007669"/>
    <property type="project" value="UniProtKB-SubCell"/>
</dbReference>
<feature type="transmembrane region" description="Helical" evidence="7">
    <location>
        <begin position="40"/>
        <end position="58"/>
    </location>
</feature>
<organism evidence="9 10">
    <name type="scientific">Wolfiporia cocos (strain MD-104)</name>
    <name type="common">Brown rot fungus</name>
    <dbReference type="NCBI Taxonomy" id="742152"/>
    <lineage>
        <taxon>Eukaryota</taxon>
        <taxon>Fungi</taxon>
        <taxon>Dikarya</taxon>
        <taxon>Basidiomycota</taxon>
        <taxon>Agaricomycotina</taxon>
        <taxon>Agaricomycetes</taxon>
        <taxon>Polyporales</taxon>
        <taxon>Phaeolaceae</taxon>
        <taxon>Wolfiporia</taxon>
    </lineage>
</organism>
<evidence type="ECO:0000256" key="3">
    <source>
        <dbReference type="ARBA" id="ARBA00022989"/>
    </source>
</evidence>
<reference evidence="9 10" key="1">
    <citation type="journal article" date="2012" name="Science">
        <title>The Paleozoic origin of enzymatic lignin decomposition reconstructed from 31 fungal genomes.</title>
        <authorList>
            <person name="Floudas D."/>
            <person name="Binder M."/>
            <person name="Riley R."/>
            <person name="Barry K."/>
            <person name="Blanchette R.A."/>
            <person name="Henrissat B."/>
            <person name="Martinez A.T."/>
            <person name="Otillar R."/>
            <person name="Spatafora J.W."/>
            <person name="Yadav J.S."/>
            <person name="Aerts A."/>
            <person name="Benoit I."/>
            <person name="Boyd A."/>
            <person name="Carlson A."/>
            <person name="Copeland A."/>
            <person name="Coutinho P.M."/>
            <person name="de Vries R.P."/>
            <person name="Ferreira P."/>
            <person name="Findley K."/>
            <person name="Foster B."/>
            <person name="Gaskell J."/>
            <person name="Glotzer D."/>
            <person name="Gorecki P."/>
            <person name="Heitman J."/>
            <person name="Hesse C."/>
            <person name="Hori C."/>
            <person name="Igarashi K."/>
            <person name="Jurgens J.A."/>
            <person name="Kallen N."/>
            <person name="Kersten P."/>
            <person name="Kohler A."/>
            <person name="Kuees U."/>
            <person name="Kumar T.K.A."/>
            <person name="Kuo A."/>
            <person name="LaButti K."/>
            <person name="Larrondo L.F."/>
            <person name="Lindquist E."/>
            <person name="Ling A."/>
            <person name="Lombard V."/>
            <person name="Lucas S."/>
            <person name="Lundell T."/>
            <person name="Martin R."/>
            <person name="McLaughlin D.J."/>
            <person name="Morgenstern I."/>
            <person name="Morin E."/>
            <person name="Murat C."/>
            <person name="Nagy L.G."/>
            <person name="Nolan M."/>
            <person name="Ohm R.A."/>
            <person name="Patyshakuliyeva A."/>
            <person name="Rokas A."/>
            <person name="Ruiz-Duenas F.J."/>
            <person name="Sabat G."/>
            <person name="Salamov A."/>
            <person name="Samejima M."/>
            <person name="Schmutz J."/>
            <person name="Slot J.C."/>
            <person name="St John F."/>
            <person name="Stenlid J."/>
            <person name="Sun H."/>
            <person name="Sun S."/>
            <person name="Syed K."/>
            <person name="Tsang A."/>
            <person name="Wiebenga A."/>
            <person name="Young D."/>
            <person name="Pisabarro A."/>
            <person name="Eastwood D.C."/>
            <person name="Martin F."/>
            <person name="Cullen D."/>
            <person name="Grigoriev I.V."/>
            <person name="Hibbett D.S."/>
        </authorList>
    </citation>
    <scope>NUCLEOTIDE SEQUENCE [LARGE SCALE GENOMIC DNA]</scope>
    <source>
        <strain evidence="9 10">MD-104</strain>
    </source>
</reference>
<gene>
    <name evidence="9" type="ORF">WOLCODRAFT_139288</name>
</gene>
<evidence type="ECO:0000259" key="8">
    <source>
        <dbReference type="Pfam" id="PF20684"/>
    </source>
</evidence>
<evidence type="ECO:0000256" key="1">
    <source>
        <dbReference type="ARBA" id="ARBA00004141"/>
    </source>
</evidence>
<dbReference type="PANTHER" id="PTHR33048:SF47">
    <property type="entry name" value="INTEGRAL MEMBRANE PROTEIN-RELATED"/>
    <property type="match status" value="1"/>
</dbReference>
<feature type="transmembrane region" description="Helical" evidence="7">
    <location>
        <begin position="108"/>
        <end position="125"/>
    </location>
</feature>
<dbReference type="InterPro" id="IPR049326">
    <property type="entry name" value="Rhodopsin_dom_fungi"/>
</dbReference>
<evidence type="ECO:0000313" key="10">
    <source>
        <dbReference type="Proteomes" id="UP000218811"/>
    </source>
</evidence>
<name>A0A2H3JTG6_WOLCO</name>
<evidence type="ECO:0000256" key="7">
    <source>
        <dbReference type="SAM" id="Phobius"/>
    </source>
</evidence>
<dbReference type="AlphaFoldDB" id="A0A2H3JTG6"/>
<dbReference type="STRING" id="742152.A0A2H3JTG6"/>
<dbReference type="Proteomes" id="UP000218811">
    <property type="component" value="Unassembled WGS sequence"/>
</dbReference>
<dbReference type="EMBL" id="KB468168">
    <property type="protein sequence ID" value="PCH44855.1"/>
    <property type="molecule type" value="Genomic_DNA"/>
</dbReference>
<feature type="transmembrane region" description="Helical" evidence="7">
    <location>
        <begin position="6"/>
        <end position="28"/>
    </location>
</feature>
<proteinExistence type="inferred from homology"/>
<comment type="subcellular location">
    <subcellularLocation>
        <location evidence="1">Membrane</location>
        <topology evidence="1">Multi-pass membrane protein</topology>
    </subcellularLocation>
</comment>
<evidence type="ECO:0000256" key="5">
    <source>
        <dbReference type="ARBA" id="ARBA00038359"/>
    </source>
</evidence>
<dbReference type="OMA" id="CVAICAT"/>
<evidence type="ECO:0000313" key="9">
    <source>
        <dbReference type="EMBL" id="PCH44855.1"/>
    </source>
</evidence>
<keyword evidence="10" id="KW-1185">Reference proteome</keyword>
<keyword evidence="4 7" id="KW-0472">Membrane</keyword>
<dbReference type="OrthoDB" id="444631at2759"/>
<sequence length="370" mass="40613">MLFHESIRILATTCGCVAICATVLRLYYRWSRQHLGLDDAWAAFSLLFVFFLIAGAWLRSADDATDEHRITGYYMLETSFTCVIWSARMSILFSIMRIIPYLMTLRRYAYASMVLFLAMWLVMLVQKTYVCQHDSAWKHKQGAQCVLGKSVGAVELSTDITADCILVALPIRLLWDISISESRRKLLITIFSASMITSIVSIIHASFELGPDRDGEGIAAHIEADTSLVICNLAVLVTWAVRAFRHGEDIESGESFTGGGFVFSKQRNTGRSTRLATLRFTQDPPIVLTAMEDTSGKDGEIGELSSQPGSGSVLGSGKQERLPTVSPTLADSTVTSSVSSEKKGRDLGANMRNDGRSSLGSEPQGLLDLS</sequence>
<dbReference type="InterPro" id="IPR052337">
    <property type="entry name" value="SAT4-like"/>
</dbReference>
<feature type="domain" description="Rhodopsin" evidence="8">
    <location>
        <begin position="24"/>
        <end position="205"/>
    </location>
</feature>
<accession>A0A2H3JTG6</accession>
<keyword evidence="2 7" id="KW-0812">Transmembrane</keyword>
<feature type="transmembrane region" description="Helical" evidence="7">
    <location>
        <begin position="78"/>
        <end position="96"/>
    </location>
</feature>
<dbReference type="Pfam" id="PF20684">
    <property type="entry name" value="Fung_rhodopsin"/>
    <property type="match status" value="1"/>
</dbReference>
<dbReference type="PANTHER" id="PTHR33048">
    <property type="entry name" value="PTH11-LIKE INTEGRAL MEMBRANE PROTEIN (AFU_ORTHOLOGUE AFUA_5G11245)"/>
    <property type="match status" value="1"/>
</dbReference>
<evidence type="ECO:0000256" key="4">
    <source>
        <dbReference type="ARBA" id="ARBA00023136"/>
    </source>
</evidence>
<keyword evidence="3 7" id="KW-1133">Transmembrane helix</keyword>
<comment type="similarity">
    <text evidence="5">Belongs to the SAT4 family.</text>
</comment>
<evidence type="ECO:0000256" key="6">
    <source>
        <dbReference type="SAM" id="MobiDB-lite"/>
    </source>
</evidence>
<protein>
    <recommendedName>
        <fullName evidence="8">Rhodopsin domain-containing protein</fullName>
    </recommendedName>
</protein>
<evidence type="ECO:0000256" key="2">
    <source>
        <dbReference type="ARBA" id="ARBA00022692"/>
    </source>
</evidence>
<feature type="region of interest" description="Disordered" evidence="6">
    <location>
        <begin position="296"/>
        <end position="370"/>
    </location>
</feature>